<keyword evidence="3" id="KW-0963">Cytoplasm</keyword>
<reference evidence="5 6" key="1">
    <citation type="journal article" date="2014" name="Int. J. Syst. Evol. Microbiol.">
        <title>Complete genome sequence of Corynebacterium casei LMG S-19264T (=DSM 44701T), isolated from a smear-ripened cheese.</title>
        <authorList>
            <consortium name="US DOE Joint Genome Institute (JGI-PGF)"/>
            <person name="Walter F."/>
            <person name="Albersmeier A."/>
            <person name="Kalinowski J."/>
            <person name="Ruckert C."/>
        </authorList>
    </citation>
    <scope>NUCLEOTIDE SEQUENCE [LARGE SCALE GENOMIC DNA]</scope>
    <source>
        <strain evidence="5 6">NBRC 112785</strain>
    </source>
</reference>
<dbReference type="HAMAP" id="MF_00063">
    <property type="entry name" value="CysH"/>
    <property type="match status" value="1"/>
</dbReference>
<proteinExistence type="inferred from homology"/>
<dbReference type="EC" id="1.8.4.8" evidence="3"/>
<feature type="active site" description="Nucleophile; cysteine thiosulfonate intermediate" evidence="3">
    <location>
        <position position="245"/>
    </location>
</feature>
<dbReference type="PANTHER" id="PTHR46509">
    <property type="entry name" value="PHOSPHOADENOSINE PHOSPHOSULFATE REDUCTASE"/>
    <property type="match status" value="1"/>
</dbReference>
<gene>
    <name evidence="3 5" type="primary">cysH</name>
    <name evidence="5" type="ORF">GCM10007894_11620</name>
</gene>
<dbReference type="NCBIfam" id="NF002537">
    <property type="entry name" value="PRK02090.1"/>
    <property type="match status" value="1"/>
</dbReference>
<dbReference type="NCBIfam" id="TIGR00434">
    <property type="entry name" value="cysH"/>
    <property type="match status" value="1"/>
</dbReference>
<evidence type="ECO:0000256" key="1">
    <source>
        <dbReference type="ARBA" id="ARBA00009732"/>
    </source>
</evidence>
<evidence type="ECO:0000313" key="5">
    <source>
        <dbReference type="EMBL" id="GLS83185.1"/>
    </source>
</evidence>
<keyword evidence="2 3" id="KW-0560">Oxidoreductase</keyword>
<dbReference type="PANTHER" id="PTHR46509:SF1">
    <property type="entry name" value="PHOSPHOADENOSINE PHOSPHOSULFATE REDUCTASE"/>
    <property type="match status" value="1"/>
</dbReference>
<comment type="function">
    <text evidence="3">Catalyzes the formation of sulfite from phosphoadenosine 5'-phosphosulfate (PAPS) using thioredoxin as an electron donor.</text>
</comment>
<name>A0AA37TV48_9GAMM</name>
<evidence type="ECO:0000259" key="4">
    <source>
        <dbReference type="Pfam" id="PF01507"/>
    </source>
</evidence>
<dbReference type="InterPro" id="IPR011800">
    <property type="entry name" value="PAPS_reductase_CysH"/>
</dbReference>
<comment type="caution">
    <text evidence="5">The sequence shown here is derived from an EMBL/GenBank/DDBJ whole genome shotgun (WGS) entry which is preliminary data.</text>
</comment>
<accession>A0AA37TV48</accession>
<dbReference type="Proteomes" id="UP001157439">
    <property type="component" value="Unassembled WGS sequence"/>
</dbReference>
<dbReference type="NCBIfam" id="TIGR02057">
    <property type="entry name" value="PAPS_reductase"/>
    <property type="match status" value="1"/>
</dbReference>
<feature type="domain" description="Phosphoadenosine phosphosulphate reductase" evidence="4">
    <location>
        <begin position="55"/>
        <end position="226"/>
    </location>
</feature>
<comment type="subcellular location">
    <subcellularLocation>
        <location evidence="3">Cytoplasm</location>
    </subcellularLocation>
</comment>
<dbReference type="InterPro" id="IPR002500">
    <property type="entry name" value="PAPS_reduct_dom"/>
</dbReference>
<dbReference type="GO" id="GO:0005737">
    <property type="term" value="C:cytoplasm"/>
    <property type="evidence" value="ECO:0007669"/>
    <property type="project" value="UniProtKB-SubCell"/>
</dbReference>
<dbReference type="Pfam" id="PF01507">
    <property type="entry name" value="PAPS_reduct"/>
    <property type="match status" value="1"/>
</dbReference>
<keyword evidence="6" id="KW-1185">Reference proteome</keyword>
<dbReference type="SUPFAM" id="SSF52402">
    <property type="entry name" value="Adenine nucleotide alpha hydrolases-like"/>
    <property type="match status" value="1"/>
</dbReference>
<evidence type="ECO:0000256" key="3">
    <source>
        <dbReference type="HAMAP-Rule" id="MF_00063"/>
    </source>
</evidence>
<dbReference type="PIRSF" id="PIRSF000857">
    <property type="entry name" value="PAPS_reductase"/>
    <property type="match status" value="1"/>
</dbReference>
<sequence>MHSEFDVAIPSLETLTALDKAGQQQALQELNELLANWTPQQRMAWAVNSLPGNKALSSSFGIQSALLLHMSVNVQADIPVILTDTGYLFDETYQFVDELTQRFGLNLHVYRSRLSPAWQEARYGQLWLKGLDGLEQYNKMNKVEPMNRALAELNTSVWIAGLRRVQSDTRQQLPILSVQNGRYKLLPIVDWDNQQVHQYLTDHQLPYHPLWQKGYVSVGDTHTSKPLEPGELEQDTRFFGLKRECGLHFDI</sequence>
<dbReference type="InterPro" id="IPR004511">
    <property type="entry name" value="PAPS/APS_Rdtase"/>
</dbReference>
<dbReference type="InterPro" id="IPR014729">
    <property type="entry name" value="Rossmann-like_a/b/a_fold"/>
</dbReference>
<dbReference type="CDD" id="cd23945">
    <property type="entry name" value="PAPS_reductase"/>
    <property type="match status" value="1"/>
</dbReference>
<comment type="catalytic activity">
    <reaction evidence="3">
        <text>[thioredoxin]-disulfide + sulfite + adenosine 3',5'-bisphosphate + 2 H(+) = [thioredoxin]-dithiol + 3'-phosphoadenylyl sulfate</text>
        <dbReference type="Rhea" id="RHEA:11724"/>
        <dbReference type="Rhea" id="RHEA-COMP:10698"/>
        <dbReference type="Rhea" id="RHEA-COMP:10700"/>
        <dbReference type="ChEBI" id="CHEBI:15378"/>
        <dbReference type="ChEBI" id="CHEBI:17359"/>
        <dbReference type="ChEBI" id="CHEBI:29950"/>
        <dbReference type="ChEBI" id="CHEBI:50058"/>
        <dbReference type="ChEBI" id="CHEBI:58339"/>
        <dbReference type="ChEBI" id="CHEBI:58343"/>
        <dbReference type="EC" id="1.8.4.8"/>
    </reaction>
</comment>
<evidence type="ECO:0000256" key="2">
    <source>
        <dbReference type="ARBA" id="ARBA00023002"/>
    </source>
</evidence>
<dbReference type="EMBL" id="BSPO01000002">
    <property type="protein sequence ID" value="GLS83185.1"/>
    <property type="molecule type" value="Genomic_DNA"/>
</dbReference>
<evidence type="ECO:0000313" key="6">
    <source>
        <dbReference type="Proteomes" id="UP001157439"/>
    </source>
</evidence>
<comment type="similarity">
    <text evidence="1 3">Belongs to the PAPS reductase family. CysH subfamily.</text>
</comment>
<organism evidence="5 6">
    <name type="scientific">Paraferrimonas haliotis</name>
    <dbReference type="NCBI Taxonomy" id="2013866"/>
    <lineage>
        <taxon>Bacteria</taxon>
        <taxon>Pseudomonadati</taxon>
        <taxon>Pseudomonadota</taxon>
        <taxon>Gammaproteobacteria</taxon>
        <taxon>Alteromonadales</taxon>
        <taxon>Ferrimonadaceae</taxon>
        <taxon>Paraferrimonas</taxon>
    </lineage>
</organism>
<dbReference type="GO" id="GO:0070814">
    <property type="term" value="P:hydrogen sulfide biosynthetic process"/>
    <property type="evidence" value="ECO:0007669"/>
    <property type="project" value="UniProtKB-UniRule"/>
</dbReference>
<dbReference type="GO" id="GO:0004604">
    <property type="term" value="F:phosphoadenylyl-sulfate reductase (thioredoxin) activity"/>
    <property type="evidence" value="ECO:0007669"/>
    <property type="project" value="UniProtKB-UniRule"/>
</dbReference>
<protein>
    <recommendedName>
        <fullName evidence="3">Phosphoadenosine 5'-phosphosulfate reductase</fullName>
        <shortName evidence="3">PAPS reductase</shortName>
        <ecNumber evidence="3">1.8.4.8</ecNumber>
    </recommendedName>
    <alternativeName>
        <fullName evidence="3">3'-phosphoadenylylsulfate reductase</fullName>
    </alternativeName>
    <alternativeName>
        <fullName evidence="3">PAPS reductase, thioredoxin dependent</fullName>
    </alternativeName>
    <alternativeName>
        <fullName evidence="3">PAPS sulfotransferase</fullName>
    </alternativeName>
    <alternativeName>
        <fullName evidence="3">PAdoPS reductase</fullName>
    </alternativeName>
</protein>
<dbReference type="Gene3D" id="3.40.50.620">
    <property type="entry name" value="HUPs"/>
    <property type="match status" value="1"/>
</dbReference>
<comment type="pathway">
    <text evidence="3">Sulfur metabolism; hydrogen sulfide biosynthesis; sulfite from sulfate: step 3/3.</text>
</comment>
<comment type="caution">
    <text evidence="3">Lacks conserved residue(s) required for the propagation of feature annotation.</text>
</comment>
<dbReference type="RefSeq" id="WP_095497254.1">
    <property type="nucleotide sequence ID" value="NZ_BSPO01000002.1"/>
</dbReference>
<dbReference type="AlphaFoldDB" id="A0AA37TV48"/>
<dbReference type="GO" id="GO:0019379">
    <property type="term" value="P:sulfate assimilation, phosphoadenylyl sulfate reduction by phosphoadenylyl-sulfate reductase (thioredoxin)"/>
    <property type="evidence" value="ECO:0007669"/>
    <property type="project" value="UniProtKB-UniRule"/>
</dbReference>